<evidence type="ECO:0000313" key="2">
    <source>
        <dbReference type="EnsemblPlants" id="TuG1812G0700004214.01.T01"/>
    </source>
</evidence>
<dbReference type="InterPro" id="IPR053197">
    <property type="entry name" value="F-box_SCFL_complex_component"/>
</dbReference>
<sequence length="248" mass="28592">MYFPFLDCILLHKVALCDRQYSCFKIDTVLSILFDKMSAPASIPCGSKSVRGNDNGVDRLSSLPDDPLHHVMSFLPTPEVVRTSLLSPRWRNLWSSAPFIHINNKDFVVKTDVGTACLDNHKLENFVDHLLLLRDGTVSLDEVRVFITGGSSKKRSVWIRHAIKHKVRLLHISGFFILDSTAMFPSQYLKRIRLQYVRLNDWFDKPLNYDWPVLEHLELDSCILYTRGFHRAHSRFYISSSVLLAMIS</sequence>
<reference evidence="2" key="2">
    <citation type="submission" date="2018-03" db="EMBL/GenBank/DDBJ databases">
        <title>The Triticum urartu genome reveals the dynamic nature of wheat genome evolution.</title>
        <authorList>
            <person name="Ling H."/>
            <person name="Ma B."/>
            <person name="Shi X."/>
            <person name="Liu H."/>
            <person name="Dong L."/>
            <person name="Sun H."/>
            <person name="Cao Y."/>
            <person name="Gao Q."/>
            <person name="Zheng S."/>
            <person name="Li Y."/>
            <person name="Yu Y."/>
            <person name="Du H."/>
            <person name="Qi M."/>
            <person name="Li Y."/>
            <person name="Yu H."/>
            <person name="Cui Y."/>
            <person name="Wang N."/>
            <person name="Chen C."/>
            <person name="Wu H."/>
            <person name="Zhao Y."/>
            <person name="Zhang J."/>
            <person name="Li Y."/>
            <person name="Zhou W."/>
            <person name="Zhang B."/>
            <person name="Hu W."/>
            <person name="Eijk M."/>
            <person name="Tang J."/>
            <person name="Witsenboer H."/>
            <person name="Zhao S."/>
            <person name="Li Z."/>
            <person name="Zhang A."/>
            <person name="Wang D."/>
            <person name="Liang C."/>
        </authorList>
    </citation>
    <scope>NUCLEOTIDE SEQUENCE [LARGE SCALE GENOMIC DNA]</scope>
    <source>
        <strain evidence="2">cv. G1812</strain>
    </source>
</reference>
<reference evidence="3" key="1">
    <citation type="journal article" date="2013" name="Nature">
        <title>Draft genome of the wheat A-genome progenitor Triticum urartu.</title>
        <authorList>
            <person name="Ling H.Q."/>
            <person name="Zhao S."/>
            <person name="Liu D."/>
            <person name="Wang J."/>
            <person name="Sun H."/>
            <person name="Zhang C."/>
            <person name="Fan H."/>
            <person name="Li D."/>
            <person name="Dong L."/>
            <person name="Tao Y."/>
            <person name="Gao C."/>
            <person name="Wu H."/>
            <person name="Li Y."/>
            <person name="Cui Y."/>
            <person name="Guo X."/>
            <person name="Zheng S."/>
            <person name="Wang B."/>
            <person name="Yu K."/>
            <person name="Liang Q."/>
            <person name="Yang W."/>
            <person name="Lou X."/>
            <person name="Chen J."/>
            <person name="Feng M."/>
            <person name="Jian J."/>
            <person name="Zhang X."/>
            <person name="Luo G."/>
            <person name="Jiang Y."/>
            <person name="Liu J."/>
            <person name="Wang Z."/>
            <person name="Sha Y."/>
            <person name="Zhang B."/>
            <person name="Wu H."/>
            <person name="Tang D."/>
            <person name="Shen Q."/>
            <person name="Xue P."/>
            <person name="Zou S."/>
            <person name="Wang X."/>
            <person name="Liu X."/>
            <person name="Wang F."/>
            <person name="Yang Y."/>
            <person name="An X."/>
            <person name="Dong Z."/>
            <person name="Zhang K."/>
            <person name="Zhang X."/>
            <person name="Luo M.C."/>
            <person name="Dvorak J."/>
            <person name="Tong Y."/>
            <person name="Wang J."/>
            <person name="Yang H."/>
            <person name="Li Z."/>
            <person name="Wang D."/>
            <person name="Zhang A."/>
            <person name="Wang J."/>
        </authorList>
    </citation>
    <scope>NUCLEOTIDE SEQUENCE</scope>
    <source>
        <strain evidence="3">cv. G1812</strain>
    </source>
</reference>
<dbReference type="Pfam" id="PF00646">
    <property type="entry name" value="F-box"/>
    <property type="match status" value="1"/>
</dbReference>
<reference evidence="2" key="3">
    <citation type="submission" date="2022-06" db="UniProtKB">
        <authorList>
            <consortium name="EnsemblPlants"/>
        </authorList>
    </citation>
    <scope>IDENTIFICATION</scope>
</reference>
<keyword evidence="3" id="KW-1185">Reference proteome</keyword>
<feature type="domain" description="F-box" evidence="1">
    <location>
        <begin position="57"/>
        <end position="93"/>
    </location>
</feature>
<proteinExistence type="predicted"/>
<organism evidence="2 3">
    <name type="scientific">Triticum urartu</name>
    <name type="common">Red wild einkorn</name>
    <name type="synonym">Crithodium urartu</name>
    <dbReference type="NCBI Taxonomy" id="4572"/>
    <lineage>
        <taxon>Eukaryota</taxon>
        <taxon>Viridiplantae</taxon>
        <taxon>Streptophyta</taxon>
        <taxon>Embryophyta</taxon>
        <taxon>Tracheophyta</taxon>
        <taxon>Spermatophyta</taxon>
        <taxon>Magnoliopsida</taxon>
        <taxon>Liliopsida</taxon>
        <taxon>Poales</taxon>
        <taxon>Poaceae</taxon>
        <taxon>BOP clade</taxon>
        <taxon>Pooideae</taxon>
        <taxon>Triticodae</taxon>
        <taxon>Triticeae</taxon>
        <taxon>Triticinae</taxon>
        <taxon>Triticum</taxon>
    </lineage>
</organism>
<dbReference type="InterPro" id="IPR036047">
    <property type="entry name" value="F-box-like_dom_sf"/>
</dbReference>
<dbReference type="EnsemblPlants" id="TuG1812G0700004214.01.T01">
    <property type="protein sequence ID" value="TuG1812G0700004214.01.T01"/>
    <property type="gene ID" value="TuG1812G0700004214.01"/>
</dbReference>
<dbReference type="CDD" id="cd22160">
    <property type="entry name" value="F-box_AtFBL13-like"/>
    <property type="match status" value="1"/>
</dbReference>
<dbReference type="InterPro" id="IPR053781">
    <property type="entry name" value="F-box_AtFBL13-like"/>
</dbReference>
<accession>A0A8R7R7L1</accession>
<dbReference type="Proteomes" id="UP000015106">
    <property type="component" value="Chromosome 7"/>
</dbReference>
<dbReference type="SMART" id="SM00256">
    <property type="entry name" value="FBOX"/>
    <property type="match status" value="1"/>
</dbReference>
<evidence type="ECO:0000259" key="1">
    <source>
        <dbReference type="PROSITE" id="PS50181"/>
    </source>
</evidence>
<dbReference type="PANTHER" id="PTHR34223">
    <property type="entry name" value="OS11G0201299 PROTEIN"/>
    <property type="match status" value="1"/>
</dbReference>
<protein>
    <recommendedName>
        <fullName evidence="1">F-box domain-containing protein</fullName>
    </recommendedName>
</protein>
<dbReference type="PROSITE" id="PS50181">
    <property type="entry name" value="FBOX"/>
    <property type="match status" value="1"/>
</dbReference>
<dbReference type="AlphaFoldDB" id="A0A8R7R7L1"/>
<evidence type="ECO:0000313" key="3">
    <source>
        <dbReference type="Proteomes" id="UP000015106"/>
    </source>
</evidence>
<dbReference type="Gramene" id="TuG1812G0700004214.01.T01">
    <property type="protein sequence ID" value="TuG1812G0700004214.01.T01"/>
    <property type="gene ID" value="TuG1812G0700004214.01"/>
</dbReference>
<name>A0A8R7R7L1_TRIUA</name>
<dbReference type="InterPro" id="IPR001810">
    <property type="entry name" value="F-box_dom"/>
</dbReference>
<dbReference type="PANTHER" id="PTHR34223:SF28">
    <property type="entry name" value="OS09G0548034 PROTEIN"/>
    <property type="match status" value="1"/>
</dbReference>
<dbReference type="SUPFAM" id="SSF81383">
    <property type="entry name" value="F-box domain"/>
    <property type="match status" value="1"/>
</dbReference>
<dbReference type="Gene3D" id="1.20.1280.50">
    <property type="match status" value="1"/>
</dbReference>